<proteinExistence type="predicted"/>
<dbReference type="EMBL" id="FR695872">
    <property type="protein sequence ID" value="CBX29055.1"/>
    <property type="molecule type" value="Genomic_DNA"/>
</dbReference>
<reference evidence="1" key="1">
    <citation type="journal article" date="2011" name="Environ. Microbiol.">
        <title>Genomic insights into the metabolic potential of the polycyclic aromatic hydrocarbon degrading sulfate-reducing Deltaproteobacterium N47.</title>
        <authorList>
            <person name="Bergmann F."/>
            <person name="Selesi D."/>
            <person name="Weinmaier T."/>
            <person name="Tischler P."/>
            <person name="Rattei T."/>
            <person name="Meckenstock R.U."/>
        </authorList>
    </citation>
    <scope>NUCLEOTIDE SEQUENCE</scope>
</reference>
<sequence>MKPKKTPDRHTGKSRYPELIEIAGCPRLKACRGRLIGSGMTKQVFYDFLQVHQKNITL</sequence>
<organism evidence="1">
    <name type="scientific">uncultured Desulfobacterium sp</name>
    <dbReference type="NCBI Taxonomy" id="201089"/>
    <lineage>
        <taxon>Bacteria</taxon>
        <taxon>Pseudomonadati</taxon>
        <taxon>Thermodesulfobacteriota</taxon>
        <taxon>Desulfobacteria</taxon>
        <taxon>Desulfobacterales</taxon>
        <taxon>Desulfobacteriaceae</taxon>
        <taxon>Desulfobacterium</taxon>
        <taxon>environmental samples</taxon>
    </lineage>
</organism>
<name>E1YER1_9BACT</name>
<gene>
    <name evidence="1" type="ORF">N47_J00360</name>
</gene>
<protein>
    <submittedName>
        <fullName evidence="1">Uncharacterized protein</fullName>
    </submittedName>
</protein>
<dbReference type="AlphaFoldDB" id="E1YER1"/>
<evidence type="ECO:0000313" key="1">
    <source>
        <dbReference type="EMBL" id="CBX29055.1"/>
    </source>
</evidence>
<accession>E1YER1</accession>